<dbReference type="InterPro" id="IPR038225">
    <property type="entry name" value="TagF_sf"/>
</dbReference>
<name>A0A368Z9D0_9RHOB</name>
<dbReference type="InterPro" id="IPR017748">
    <property type="entry name" value="TagF"/>
</dbReference>
<dbReference type="Pfam" id="PF09867">
    <property type="entry name" value="TagF_N"/>
    <property type="match status" value="1"/>
</dbReference>
<evidence type="ECO:0000313" key="2">
    <source>
        <dbReference type="Proteomes" id="UP000253345"/>
    </source>
</evidence>
<dbReference type="NCBIfam" id="TIGR03373">
    <property type="entry name" value="VI_minor_4"/>
    <property type="match status" value="1"/>
</dbReference>
<accession>A0A368Z9D0</accession>
<dbReference type="EMBL" id="QPJL01000001">
    <property type="protein sequence ID" value="RCW88609.1"/>
    <property type="molecule type" value="Genomic_DNA"/>
</dbReference>
<keyword evidence="2" id="KW-1185">Reference proteome</keyword>
<proteinExistence type="predicted"/>
<organism evidence="1 2">
    <name type="scientific">Paracoccus lutimaris</name>
    <dbReference type="NCBI Taxonomy" id="1490030"/>
    <lineage>
        <taxon>Bacteria</taxon>
        <taxon>Pseudomonadati</taxon>
        <taxon>Pseudomonadota</taxon>
        <taxon>Alphaproteobacteria</taxon>
        <taxon>Rhodobacterales</taxon>
        <taxon>Paracoccaceae</taxon>
        <taxon>Paracoccus</taxon>
    </lineage>
</organism>
<evidence type="ECO:0000313" key="1">
    <source>
        <dbReference type="EMBL" id="RCW88609.1"/>
    </source>
</evidence>
<sequence length="168" mass="17029">MGTGFFGKLPTNGDFVARGLPAGVQPVLDRWLTRLLVACGDAAERWPEDGLRGLIAHAGHPLALLVVPSQDAAGREFPLAALTPANDAGRAEIDIWAGLALPALRDAAQGGLDAAGLVASLGSIPAISGPGDGAGLVPPLVWTGVNPPEDPADFMARMTGIGCSAPNR</sequence>
<dbReference type="Gene3D" id="3.40.1730.10">
    <property type="entry name" value="pa0076 domain"/>
    <property type="match status" value="1"/>
</dbReference>
<protein>
    <submittedName>
        <fullName evidence="1">Type VI secretion system protein ImpM</fullName>
    </submittedName>
</protein>
<dbReference type="OrthoDB" id="9801841at2"/>
<dbReference type="Proteomes" id="UP000253345">
    <property type="component" value="Unassembled WGS sequence"/>
</dbReference>
<dbReference type="AlphaFoldDB" id="A0A368Z9D0"/>
<reference evidence="1 2" key="1">
    <citation type="submission" date="2018-07" db="EMBL/GenBank/DDBJ databases">
        <title>Genomic Encyclopedia of Type Strains, Phase III (KMG-III): the genomes of soil and plant-associated and newly described type strains.</title>
        <authorList>
            <person name="Whitman W."/>
        </authorList>
    </citation>
    <scope>NUCLEOTIDE SEQUENCE [LARGE SCALE GENOMIC DNA]</scope>
    <source>
        <strain evidence="1 2">CECT 8525</strain>
    </source>
</reference>
<comment type="caution">
    <text evidence="1">The sequence shown here is derived from an EMBL/GenBank/DDBJ whole genome shotgun (WGS) entry which is preliminary data.</text>
</comment>
<dbReference type="RefSeq" id="WP_114347369.1">
    <property type="nucleotide sequence ID" value="NZ_QPJL01000001.1"/>
</dbReference>
<gene>
    <name evidence="1" type="ORF">DFP89_10141</name>
</gene>